<dbReference type="InterPro" id="IPR027450">
    <property type="entry name" value="AlkB-like"/>
</dbReference>
<gene>
    <name evidence="13" type="ORF">THRCLA_04814</name>
</gene>
<evidence type="ECO:0000256" key="7">
    <source>
        <dbReference type="ARBA" id="ARBA00022833"/>
    </source>
</evidence>
<organism evidence="13 14">
    <name type="scientific">Thraustotheca clavata</name>
    <dbReference type="NCBI Taxonomy" id="74557"/>
    <lineage>
        <taxon>Eukaryota</taxon>
        <taxon>Sar</taxon>
        <taxon>Stramenopiles</taxon>
        <taxon>Oomycota</taxon>
        <taxon>Saprolegniomycetes</taxon>
        <taxon>Saprolegniales</taxon>
        <taxon>Achlyaceae</taxon>
        <taxon>Thraustotheca</taxon>
    </lineage>
</organism>
<evidence type="ECO:0000256" key="1">
    <source>
        <dbReference type="ARBA" id="ARBA00001947"/>
    </source>
</evidence>
<feature type="binding site" evidence="11">
    <location>
        <position position="220"/>
    </location>
    <ligand>
        <name>Fe cation</name>
        <dbReference type="ChEBI" id="CHEBI:24875"/>
        <note>catalytic</note>
    </ligand>
</feature>
<proteinExistence type="inferred from homology"/>
<keyword evidence="5" id="KW-0255">Endonuclease</keyword>
<dbReference type="GO" id="GO:0035516">
    <property type="term" value="F:broad specificity oxidative DNA demethylase activity"/>
    <property type="evidence" value="ECO:0007669"/>
    <property type="project" value="TreeGrafter"/>
</dbReference>
<dbReference type="GO" id="GO:0004519">
    <property type="term" value="F:endonuclease activity"/>
    <property type="evidence" value="ECO:0007669"/>
    <property type="project" value="UniProtKB-KW"/>
</dbReference>
<reference evidence="13 14" key="1">
    <citation type="journal article" date="2014" name="Genome Biol. Evol.">
        <title>The secreted proteins of Achlya hypogyna and Thraustotheca clavata identify the ancestral oomycete secretome and reveal gene acquisitions by horizontal gene transfer.</title>
        <authorList>
            <person name="Misner I."/>
            <person name="Blouin N."/>
            <person name="Leonard G."/>
            <person name="Richards T.A."/>
            <person name="Lane C.E."/>
        </authorList>
    </citation>
    <scope>NUCLEOTIDE SEQUENCE [LARGE SCALE GENOMIC DNA]</scope>
    <source>
        <strain evidence="13 14">ATCC 34112</strain>
    </source>
</reference>
<dbReference type="NCBIfam" id="TIGR00043">
    <property type="entry name" value="rRNA maturation RNase YbeY"/>
    <property type="match status" value="1"/>
</dbReference>
<name>A0A1V9ZXV3_9STRA</name>
<evidence type="ECO:0000256" key="4">
    <source>
        <dbReference type="ARBA" id="ARBA00022723"/>
    </source>
</evidence>
<keyword evidence="7" id="KW-0862">Zinc</keyword>
<comment type="caution">
    <text evidence="13">The sequence shown here is derived from an EMBL/GenBank/DDBJ whole genome shotgun (WGS) entry which is preliminary data.</text>
</comment>
<comment type="cofactor">
    <cofactor evidence="1">
        <name>Zn(2+)</name>
        <dbReference type="ChEBI" id="CHEBI:29105"/>
    </cofactor>
</comment>
<dbReference type="Gene3D" id="2.60.120.590">
    <property type="entry name" value="Alpha-ketoglutarate-dependent dioxygenase AlkB-like"/>
    <property type="match status" value="1"/>
</dbReference>
<dbReference type="PROSITE" id="PS51471">
    <property type="entry name" value="FE2OG_OXY"/>
    <property type="match status" value="1"/>
</dbReference>
<dbReference type="SUPFAM" id="SSF55486">
    <property type="entry name" value="Metalloproteases ('zincins'), catalytic domain"/>
    <property type="match status" value="1"/>
</dbReference>
<protein>
    <recommendedName>
        <fullName evidence="12">Fe2OG dioxygenase domain-containing protein</fullName>
    </recommendedName>
</protein>
<comment type="similarity">
    <text evidence="2">Belongs to the endoribonuclease YbeY family.</text>
</comment>
<comment type="cofactor">
    <cofactor evidence="11">
        <name>Fe(2+)</name>
        <dbReference type="ChEBI" id="CHEBI:29033"/>
    </cofactor>
    <text evidence="11">Binds 1 Fe(2+) ion per subunit.</text>
</comment>
<evidence type="ECO:0000313" key="14">
    <source>
        <dbReference type="Proteomes" id="UP000243217"/>
    </source>
</evidence>
<dbReference type="GO" id="GO:0005634">
    <property type="term" value="C:nucleus"/>
    <property type="evidence" value="ECO:0007669"/>
    <property type="project" value="TreeGrafter"/>
</dbReference>
<keyword evidence="8" id="KW-0223">Dioxygenase</keyword>
<dbReference type="GO" id="GO:0035513">
    <property type="term" value="P:oxidative RNA demethylation"/>
    <property type="evidence" value="ECO:0007669"/>
    <property type="project" value="TreeGrafter"/>
</dbReference>
<dbReference type="PROSITE" id="PS01306">
    <property type="entry name" value="UPF0054"/>
    <property type="match status" value="1"/>
</dbReference>
<dbReference type="GO" id="GO:0005737">
    <property type="term" value="C:cytoplasm"/>
    <property type="evidence" value="ECO:0007669"/>
    <property type="project" value="TreeGrafter"/>
</dbReference>
<keyword evidence="14" id="KW-1185">Reference proteome</keyword>
<evidence type="ECO:0000256" key="11">
    <source>
        <dbReference type="PIRSR" id="PIRSR604574-2"/>
    </source>
</evidence>
<dbReference type="Pfam" id="PF13532">
    <property type="entry name" value="2OG-FeII_Oxy_2"/>
    <property type="match status" value="1"/>
</dbReference>
<evidence type="ECO:0000256" key="8">
    <source>
        <dbReference type="ARBA" id="ARBA00022964"/>
    </source>
</evidence>
<evidence type="ECO:0000256" key="2">
    <source>
        <dbReference type="ARBA" id="ARBA00010875"/>
    </source>
</evidence>
<evidence type="ECO:0000256" key="6">
    <source>
        <dbReference type="ARBA" id="ARBA00022801"/>
    </source>
</evidence>
<dbReference type="GO" id="GO:0006364">
    <property type="term" value="P:rRNA processing"/>
    <property type="evidence" value="ECO:0007669"/>
    <property type="project" value="InterPro"/>
</dbReference>
<keyword evidence="6" id="KW-0378">Hydrolase</keyword>
<dbReference type="Pfam" id="PF02130">
    <property type="entry name" value="YbeY"/>
    <property type="match status" value="1"/>
</dbReference>
<dbReference type="HAMAP" id="MF_00009">
    <property type="entry name" value="Endoribonucl_YbeY"/>
    <property type="match status" value="1"/>
</dbReference>
<feature type="binding site" evidence="11">
    <location>
        <position position="222"/>
    </location>
    <ligand>
        <name>Fe cation</name>
        <dbReference type="ChEBI" id="CHEBI:24875"/>
        <note>catalytic</note>
    </ligand>
</feature>
<dbReference type="OrthoDB" id="6614653at2759"/>
<dbReference type="InterPro" id="IPR023091">
    <property type="entry name" value="MetalPrtase_cat_dom_sf_prd"/>
</dbReference>
<evidence type="ECO:0000259" key="12">
    <source>
        <dbReference type="PROSITE" id="PS51471"/>
    </source>
</evidence>
<keyword evidence="3" id="KW-0540">Nuclease</keyword>
<evidence type="ECO:0000256" key="3">
    <source>
        <dbReference type="ARBA" id="ARBA00022722"/>
    </source>
</evidence>
<dbReference type="InterPro" id="IPR037151">
    <property type="entry name" value="AlkB-like_sf"/>
</dbReference>
<dbReference type="InterPro" id="IPR002036">
    <property type="entry name" value="YbeY"/>
</dbReference>
<dbReference type="GO" id="GO:0008198">
    <property type="term" value="F:ferrous iron binding"/>
    <property type="evidence" value="ECO:0007669"/>
    <property type="project" value="TreeGrafter"/>
</dbReference>
<evidence type="ECO:0000256" key="9">
    <source>
        <dbReference type="ARBA" id="ARBA00023002"/>
    </source>
</evidence>
<keyword evidence="4 11" id="KW-0479">Metal-binding</keyword>
<evidence type="ECO:0000256" key="10">
    <source>
        <dbReference type="ARBA" id="ARBA00023004"/>
    </source>
</evidence>
<evidence type="ECO:0000256" key="5">
    <source>
        <dbReference type="ARBA" id="ARBA00022759"/>
    </source>
</evidence>
<dbReference type="InterPro" id="IPR005123">
    <property type="entry name" value="Oxoglu/Fe-dep_dioxygenase_dom"/>
</dbReference>
<dbReference type="PANTHER" id="PTHR16557">
    <property type="entry name" value="ALKYLATED DNA REPAIR PROTEIN ALKB-RELATED"/>
    <property type="match status" value="1"/>
</dbReference>
<dbReference type="Proteomes" id="UP000243217">
    <property type="component" value="Unassembled WGS sequence"/>
</dbReference>
<sequence>MPYLIIMNKFKAAEKYYRHRGKSSKDKRNEQVQDFSDVFDVHDLINNTIANQRRLRCTDAVKNLDRSMFVILEPKDAQVIEIDGVDGLKVLRNAMPIATQVEWAFRAVREYSKLRYNNMTNLANDPAVTKTLWEQAWKEDKFSNSRTAWKAFHSLRWANIGAHYDWTAREYVDDPEIPQVPEELLQLTREVFALTGMAECKMVESGIINFYPSGTYMGGHLDNAEEDMVNPIVSLSLGTQCIYLQGGLTRDITPTPLWLRSGDIVLMGGNARRCFHGVPLVTSTIPDSFIKHTQELKMRFDQDEVEAFQERQFRGKLPLSTVKLNAQLEAMLVCINGNGLPWDAGLLLTTNKHIQYLNRTCRKKDKPTDILSFPNYKITLPGVLPDVQNEEERYLGDMFISIPYVQSFCKHNDTTLDERMPILLAHGLCHLLGYDHEVDKEYQVMQEKENELLAMYRTHLAVEYQ</sequence>
<dbReference type="AlphaFoldDB" id="A0A1V9ZXV3"/>
<keyword evidence="9" id="KW-0560">Oxidoreductase</keyword>
<dbReference type="Gene3D" id="3.40.390.30">
    <property type="entry name" value="Metalloproteases ('zincins'), catalytic domain"/>
    <property type="match status" value="1"/>
</dbReference>
<accession>A0A1V9ZXV3</accession>
<evidence type="ECO:0000313" key="13">
    <source>
        <dbReference type="EMBL" id="OQS02853.1"/>
    </source>
</evidence>
<dbReference type="InterPro" id="IPR004574">
    <property type="entry name" value="Alkb"/>
</dbReference>
<feature type="domain" description="Fe2OG dioxygenase" evidence="12">
    <location>
        <begin position="202"/>
        <end position="311"/>
    </location>
</feature>
<keyword evidence="10 11" id="KW-0408">Iron</keyword>
<dbReference type="PANTHER" id="PTHR16557:SF2">
    <property type="entry name" value="NUCLEIC ACID DIOXYGENASE ALKBH1"/>
    <property type="match status" value="1"/>
</dbReference>
<dbReference type="SUPFAM" id="SSF51197">
    <property type="entry name" value="Clavaminate synthase-like"/>
    <property type="match status" value="1"/>
</dbReference>
<dbReference type="EMBL" id="JNBS01001067">
    <property type="protein sequence ID" value="OQS02853.1"/>
    <property type="molecule type" value="Genomic_DNA"/>
</dbReference>
<dbReference type="InterPro" id="IPR020549">
    <property type="entry name" value="YbeY_CS"/>
</dbReference>
<dbReference type="GO" id="GO:0035515">
    <property type="term" value="F:oxidative RNA demethylase activity"/>
    <property type="evidence" value="ECO:0007669"/>
    <property type="project" value="TreeGrafter"/>
</dbReference>
<feature type="binding site" evidence="11">
    <location>
        <position position="276"/>
    </location>
    <ligand>
        <name>Fe cation</name>
        <dbReference type="ChEBI" id="CHEBI:24875"/>
        <note>catalytic</note>
    </ligand>
</feature>
<dbReference type="GO" id="GO:0004222">
    <property type="term" value="F:metalloendopeptidase activity"/>
    <property type="evidence" value="ECO:0007669"/>
    <property type="project" value="InterPro"/>
</dbReference>